<keyword evidence="5" id="KW-1185">Reference proteome</keyword>
<evidence type="ECO:0000313" key="4">
    <source>
        <dbReference type="EMBL" id="WGV27639.1"/>
    </source>
</evidence>
<proteinExistence type="predicted"/>
<feature type="chain" id="PRO_5042594287" evidence="1">
    <location>
        <begin position="23"/>
        <end position="425"/>
    </location>
</feature>
<dbReference type="Pfam" id="PF13354">
    <property type="entry name" value="Beta-lactamase2"/>
    <property type="match status" value="1"/>
</dbReference>
<dbReference type="Gene3D" id="2.60.40.3500">
    <property type="match status" value="1"/>
</dbReference>
<dbReference type="GO" id="GO:0030655">
    <property type="term" value="P:beta-lactam antibiotic catabolic process"/>
    <property type="evidence" value="ECO:0007669"/>
    <property type="project" value="InterPro"/>
</dbReference>
<evidence type="ECO:0000256" key="1">
    <source>
        <dbReference type="SAM" id="SignalP"/>
    </source>
</evidence>
<dbReference type="Pfam" id="PF11741">
    <property type="entry name" value="AMIN"/>
    <property type="match status" value="1"/>
</dbReference>
<dbReference type="PANTHER" id="PTHR35333">
    <property type="entry name" value="BETA-LACTAMASE"/>
    <property type="match status" value="1"/>
</dbReference>
<dbReference type="SUPFAM" id="SSF56601">
    <property type="entry name" value="beta-lactamase/transpeptidase-like"/>
    <property type="match status" value="1"/>
</dbReference>
<evidence type="ECO:0000259" key="3">
    <source>
        <dbReference type="Pfam" id="PF13354"/>
    </source>
</evidence>
<keyword evidence="1" id="KW-0732">Signal</keyword>
<dbReference type="InterPro" id="IPR000871">
    <property type="entry name" value="Beta-lactam_class-A"/>
</dbReference>
<protein>
    <submittedName>
        <fullName evidence="4">Serine hydrolase</fullName>
    </submittedName>
</protein>
<dbReference type="KEGG" id="hbq:QI031_09210"/>
<dbReference type="PANTHER" id="PTHR35333:SF4">
    <property type="entry name" value="SLR0121 PROTEIN"/>
    <property type="match status" value="1"/>
</dbReference>
<dbReference type="Gene3D" id="3.40.710.10">
    <property type="entry name" value="DD-peptidase/beta-lactamase superfamily"/>
    <property type="match status" value="1"/>
</dbReference>
<evidence type="ECO:0000259" key="2">
    <source>
        <dbReference type="Pfam" id="PF11741"/>
    </source>
</evidence>
<dbReference type="InterPro" id="IPR021731">
    <property type="entry name" value="AMIN_dom"/>
</dbReference>
<dbReference type="GO" id="GO:0008800">
    <property type="term" value="F:beta-lactamase activity"/>
    <property type="evidence" value="ECO:0007669"/>
    <property type="project" value="InterPro"/>
</dbReference>
<dbReference type="RefSeq" id="WP_281484878.1">
    <property type="nucleotide sequence ID" value="NZ_CP124543.1"/>
</dbReference>
<dbReference type="GO" id="GO:0046677">
    <property type="term" value="P:response to antibiotic"/>
    <property type="evidence" value="ECO:0007669"/>
    <property type="project" value="InterPro"/>
</dbReference>
<name>A0AAJ6NW96_9CYAN</name>
<feature type="domain" description="AMIN" evidence="2">
    <location>
        <begin position="27"/>
        <end position="122"/>
    </location>
</feature>
<evidence type="ECO:0000313" key="5">
    <source>
        <dbReference type="Proteomes" id="UP001223520"/>
    </source>
</evidence>
<reference evidence="4 5" key="1">
    <citation type="journal article" date="2023" name="Limnol Oceanogr Lett">
        <title>Environmental adaptations by the intertidal Antarctic cyanobacterium Halotia branconii CENA392 as revealed using long-read genome sequencing.</title>
        <authorList>
            <person name="Dextro R.B."/>
            <person name="Delbaje E."/>
            <person name="Freitas P.N.N."/>
            <person name="Geraldes V."/>
            <person name="Pinto E."/>
            <person name="Long P.F."/>
            <person name="Fiore M.F."/>
        </authorList>
    </citation>
    <scope>NUCLEOTIDE SEQUENCE [LARGE SCALE GENOMIC DNA]</scope>
    <source>
        <strain evidence="4 5">CENA392</strain>
    </source>
</reference>
<dbReference type="Proteomes" id="UP001223520">
    <property type="component" value="Chromosome"/>
</dbReference>
<dbReference type="AlphaFoldDB" id="A0AAJ6NW96"/>
<dbReference type="InterPro" id="IPR012338">
    <property type="entry name" value="Beta-lactam/transpept-like"/>
</dbReference>
<dbReference type="InterPro" id="IPR045155">
    <property type="entry name" value="Beta-lactam_cat"/>
</dbReference>
<gene>
    <name evidence="4" type="ORF">QI031_09210</name>
</gene>
<organism evidence="4 5">
    <name type="scientific">Halotia branconii CENA392</name>
    <dbReference type="NCBI Taxonomy" id="1539056"/>
    <lineage>
        <taxon>Bacteria</taxon>
        <taxon>Bacillati</taxon>
        <taxon>Cyanobacteriota</taxon>
        <taxon>Cyanophyceae</taxon>
        <taxon>Nostocales</taxon>
        <taxon>Nodulariaceae</taxon>
        <taxon>Halotia</taxon>
    </lineage>
</organism>
<accession>A0AAJ6NW96</accession>
<dbReference type="EMBL" id="CP124543">
    <property type="protein sequence ID" value="WGV27639.1"/>
    <property type="molecule type" value="Genomic_DNA"/>
</dbReference>
<feature type="signal peptide" evidence="1">
    <location>
        <begin position="1"/>
        <end position="22"/>
    </location>
</feature>
<feature type="domain" description="Beta-lactamase class A catalytic" evidence="3">
    <location>
        <begin position="182"/>
        <end position="392"/>
    </location>
</feature>
<sequence>MRLRFFLLSVVSIVLLASPAKASRLESWYFDTAQNQLNITTQSGVKPKAFLVNNPTRLVIDLPKTELTGNTIRQSFGSAVKEIRIGKVDSDTTRLVVELAPGYTVSADKLLIKGDSSSHWIVNFTSFERSDNKVVLSSEEKIPVQIGDVSPFAGVVPLGKEISQISSQVRVLMNRYSSLDPGMFFLDLDTGNYIDFNGEKAFPAASTIKFPVLVALFQEVDAGRIKLNETLVMRRDLMTGGSGVIQYKKAGTKFSLLETVTKMITISDNTATNMVIDRLGGKAKLNKRFRSWGLQNTVIRNLLGDFKGTNTTSAKDLVRLSALVVNNQALSNSSRTQVLNLMRRVENRSLLPSGLGKGAVIAHKTGTLGVILGDAGIIEMPSGKRYLAGILVRRPFGDSKARDFVSQVSRIVYGYLSQGKVADQS</sequence>
<keyword evidence="4" id="KW-0378">Hydrolase</keyword>